<dbReference type="NCBIfam" id="TIGR00291">
    <property type="entry name" value="RNA_SBDS"/>
    <property type="match status" value="1"/>
</dbReference>
<dbReference type="InterPro" id="IPR019783">
    <property type="entry name" value="SDO1/SBDS_N"/>
</dbReference>
<dbReference type="Gene3D" id="3.30.70.240">
    <property type="match status" value="1"/>
</dbReference>
<name>D1Z1X9_METPS</name>
<feature type="domain" description="Ribosome maturation protein SDO1/SBDS central" evidence="3">
    <location>
        <begin position="101"/>
        <end position="162"/>
    </location>
</feature>
<dbReference type="Proteomes" id="UP000001882">
    <property type="component" value="Chromosome"/>
</dbReference>
<dbReference type="SUPFAM" id="SSF109728">
    <property type="entry name" value="Hypothetical protein AF0491, middle domain"/>
    <property type="match status" value="1"/>
</dbReference>
<dbReference type="PANTHER" id="PTHR10927:SF4">
    <property type="entry name" value="RIBOSOME MATURATION PROTEIN SDO1 HOMOLOG"/>
    <property type="match status" value="1"/>
</dbReference>
<dbReference type="InterPro" id="IPR035647">
    <property type="entry name" value="EFG_III/V"/>
</dbReference>
<dbReference type="InterPro" id="IPR037188">
    <property type="entry name" value="Sdo1/SBDS_central_sf"/>
</dbReference>
<dbReference type="FunCoup" id="D1Z1X9">
    <property type="interactions" value="133"/>
</dbReference>
<comment type="similarity">
    <text evidence="1">Belongs to the SDO1/SBDS family.</text>
</comment>
<keyword evidence="6" id="KW-1185">Reference proteome</keyword>
<feature type="domain" description="Ribosome maturation protein SDO1/SBDS C-terminal" evidence="4">
    <location>
        <begin position="164"/>
        <end position="230"/>
    </location>
</feature>
<evidence type="ECO:0008006" key="7">
    <source>
        <dbReference type="Google" id="ProtNLM"/>
    </source>
</evidence>
<dbReference type="PANTHER" id="PTHR10927">
    <property type="entry name" value="RIBOSOME MATURATION PROTEIN SBDS"/>
    <property type="match status" value="1"/>
</dbReference>
<dbReference type="Gene3D" id="1.10.10.900">
    <property type="entry name" value="SBDS protein C-terminal domain, subdomain 1"/>
    <property type="match status" value="1"/>
</dbReference>
<dbReference type="GO" id="GO:0042256">
    <property type="term" value="P:cytosolic ribosome assembly"/>
    <property type="evidence" value="ECO:0007669"/>
    <property type="project" value="InterPro"/>
</dbReference>
<feature type="domain" description="Ribosome maturation protein SDO1/SBDS N-terminal" evidence="2">
    <location>
        <begin position="7"/>
        <end position="92"/>
    </location>
</feature>
<dbReference type="RefSeq" id="WP_012901375.1">
    <property type="nucleotide sequence ID" value="NC_013665.1"/>
</dbReference>
<dbReference type="InterPro" id="IPR046928">
    <property type="entry name" value="SDO1/SBDS_C"/>
</dbReference>
<reference evidence="5 6" key="2">
    <citation type="journal article" date="2008" name="Int. J. Syst. Evol. Microbiol.">
        <title>Methanocella paludicola gen. nov., sp. nov., a methane-producing archaeon, the first isolate of the lineage 'Rice Cluster I', and proposal of the new archaeal order Methanocellales ord. nov.</title>
        <authorList>
            <person name="Sakai S."/>
            <person name="Imachi H."/>
            <person name="Hanada S."/>
            <person name="Ohashi A."/>
            <person name="Harada H."/>
            <person name="Kamagata Y."/>
        </authorList>
    </citation>
    <scope>NUCLEOTIDE SEQUENCE [LARGE SCALE GENOMIC DNA]</scope>
    <source>
        <strain evidence="6">DSM 17711 / JCM 13418 / NBRC 101707 / SANAE</strain>
    </source>
</reference>
<reference evidence="6" key="3">
    <citation type="journal article" date="2011" name="PLoS ONE">
        <title>Genome sequence of a mesophilic hydrogenotrophic methanogen Methanocella paludicola, the first cultivated representative of the order Methanocellales.</title>
        <authorList>
            <person name="Sakai S."/>
            <person name="Takaki Y."/>
            <person name="Shimamura S."/>
            <person name="Sekine M."/>
            <person name="Tajima T."/>
            <person name="Kosugi H."/>
            <person name="Ichikawa N."/>
            <person name="Tasumi E."/>
            <person name="Hiraki A.T."/>
            <person name="Shimizu A."/>
            <person name="Kato Y."/>
            <person name="Nishiko R."/>
            <person name="Mori K."/>
            <person name="Fujita N."/>
            <person name="Imachi H."/>
            <person name="Takai K."/>
        </authorList>
    </citation>
    <scope>NUCLEOTIDE SEQUENCE [LARGE SCALE GENOMIC DNA]</scope>
    <source>
        <strain evidence="6">DSM 17711 / JCM 13418 / NBRC 101707 / SANAE</strain>
    </source>
</reference>
<reference evidence="5 6" key="1">
    <citation type="journal article" date="2007" name="Appl. Environ. Microbiol.">
        <title>Isolation of key methanogens for global methane emission from rice paddy fields: a novel isolate affiliated with the clone cluster rice cluster I.</title>
        <authorList>
            <person name="Sakai S."/>
            <person name="Imachi H."/>
            <person name="Sekiguchi Y."/>
            <person name="Ohashi A."/>
            <person name="Harada H."/>
            <person name="Kamagata Y."/>
        </authorList>
    </citation>
    <scope>NUCLEOTIDE SEQUENCE [LARGE SCALE GENOMIC DNA]</scope>
    <source>
        <strain evidence="6">DSM 17711 / JCM 13418 / NBRC 101707 / SANAE</strain>
    </source>
</reference>
<evidence type="ECO:0000313" key="5">
    <source>
        <dbReference type="EMBL" id="BAI62701.1"/>
    </source>
</evidence>
<dbReference type="InterPro" id="IPR002140">
    <property type="entry name" value="Sdo1/SBDS"/>
</dbReference>
<evidence type="ECO:0000313" key="6">
    <source>
        <dbReference type="Proteomes" id="UP000001882"/>
    </source>
</evidence>
<dbReference type="InterPro" id="IPR039100">
    <property type="entry name" value="Sdo1/SBDS-like"/>
</dbReference>
<dbReference type="EMBL" id="AP011532">
    <property type="protein sequence ID" value="BAI62701.1"/>
    <property type="molecule type" value="Genomic_DNA"/>
</dbReference>
<proteinExistence type="inferred from homology"/>
<dbReference type="InParanoid" id="D1Z1X9"/>
<dbReference type="Pfam" id="PF09377">
    <property type="entry name" value="SBDS_domain_II"/>
    <property type="match status" value="1"/>
</dbReference>
<dbReference type="InterPro" id="IPR018978">
    <property type="entry name" value="SDO1/SBDS_central"/>
</dbReference>
<dbReference type="GeneID" id="8682357"/>
<dbReference type="Pfam" id="PF20268">
    <property type="entry name" value="SBDS_C"/>
    <property type="match status" value="1"/>
</dbReference>
<dbReference type="PATRIC" id="fig|304371.9.peg.2686"/>
<dbReference type="Pfam" id="PF01172">
    <property type="entry name" value="SBDS_N"/>
    <property type="match status" value="1"/>
</dbReference>
<dbReference type="AlphaFoldDB" id="D1Z1X9"/>
<evidence type="ECO:0000259" key="4">
    <source>
        <dbReference type="Pfam" id="PF20268"/>
    </source>
</evidence>
<accession>D1Z1X9</accession>
<dbReference type="eggNOG" id="arCOG04187">
    <property type="taxonomic scope" value="Archaea"/>
</dbReference>
<dbReference type="STRING" id="304371.MCP_2629"/>
<dbReference type="KEGG" id="mpd:MCP_2629"/>
<dbReference type="Gene3D" id="3.30.1250.10">
    <property type="entry name" value="Ribosome maturation protein SBDS, N-terminal domain"/>
    <property type="match status" value="1"/>
</dbReference>
<dbReference type="OrthoDB" id="84504at2157"/>
<evidence type="ECO:0000259" key="3">
    <source>
        <dbReference type="Pfam" id="PF09377"/>
    </source>
</evidence>
<evidence type="ECO:0000256" key="1">
    <source>
        <dbReference type="ARBA" id="ARBA00007433"/>
    </source>
</evidence>
<dbReference type="InterPro" id="IPR036786">
    <property type="entry name" value="Ribosome_mat_SBDS_N_sf"/>
</dbReference>
<sequence length="231" mass="25937">MVTLDKAVVAKLKTHGEHFEILVDPDRAYDLKKGAPVRMEDVLAVEDVFENASRGDRVPEEDLIKAFGTTNVQEIARKIITEGEINLTADQRHRMLEEKRRQVVSFISRNAINPQTMAPHPPARIERAMEEGGVHIDLSKSVEENVNVAMKAIRPIIPIRFEEVKVAVKVPANYAARAFGEIAAFGKMVRDEWQNDGSWIGVVQIPAGMQPEFYDLVNKLSKGEAETKLLR</sequence>
<dbReference type="SUPFAM" id="SSF89895">
    <property type="entry name" value="FYSH domain"/>
    <property type="match status" value="1"/>
</dbReference>
<organism evidence="5 6">
    <name type="scientific">Methanocella paludicola (strain DSM 17711 / JCM 13418 / NBRC 101707 / SANAE)</name>
    <dbReference type="NCBI Taxonomy" id="304371"/>
    <lineage>
        <taxon>Archaea</taxon>
        <taxon>Methanobacteriati</taxon>
        <taxon>Methanobacteriota</taxon>
        <taxon>Stenosarchaea group</taxon>
        <taxon>Methanomicrobia</taxon>
        <taxon>Methanocellales</taxon>
        <taxon>Methanocellaceae</taxon>
        <taxon>Methanocella</taxon>
    </lineage>
</organism>
<dbReference type="SUPFAM" id="SSF54980">
    <property type="entry name" value="EF-G C-terminal domain-like"/>
    <property type="match status" value="1"/>
</dbReference>
<gene>
    <name evidence="5" type="ordered locus">MCP_2629</name>
</gene>
<evidence type="ECO:0000259" key="2">
    <source>
        <dbReference type="Pfam" id="PF01172"/>
    </source>
</evidence>
<protein>
    <recommendedName>
        <fullName evidence="7">Ribosome maturation protein SDO1 homolog</fullName>
    </recommendedName>
</protein>